<accession>A0ABY5LXV0</accession>
<evidence type="ECO:0000256" key="2">
    <source>
        <dbReference type="ARBA" id="ARBA00009189"/>
    </source>
</evidence>
<gene>
    <name evidence="15" type="primary">cas4</name>
    <name evidence="15" type="ORF">NG743_07455</name>
</gene>
<comment type="function">
    <text evidence="13">CRISPR (clustered regularly interspaced short palindromic repeat) is an adaptive immune system that provides protection against mobile genetic elements (viruses, transposable elements and conjugative plasmids). CRISPR clusters contain sequences complementary to antecedent mobile elements and target invading nucleic acids. CRISPR clusters are transcribed and processed into CRISPR RNA (crRNA).</text>
</comment>
<keyword evidence="5 13" id="KW-0540">Nuclease</keyword>
<evidence type="ECO:0000256" key="3">
    <source>
        <dbReference type="ARBA" id="ARBA00012768"/>
    </source>
</evidence>
<keyword evidence="7 13" id="KW-0378">Hydrolase</keyword>
<keyword evidence="16" id="KW-1185">Reference proteome</keyword>
<evidence type="ECO:0000256" key="13">
    <source>
        <dbReference type="RuleBase" id="RU365022"/>
    </source>
</evidence>
<dbReference type="RefSeq" id="WP_257121791.1">
    <property type="nucleotide sequence ID" value="NZ_CP099464.1"/>
</dbReference>
<evidence type="ECO:0000256" key="8">
    <source>
        <dbReference type="ARBA" id="ARBA00022839"/>
    </source>
</evidence>
<dbReference type="InterPro" id="IPR013343">
    <property type="entry name" value="CRISPR-assoc_prot_Cas4"/>
</dbReference>
<reference evidence="15" key="1">
    <citation type="submission" date="2022-06" db="EMBL/GenBank/DDBJ databases">
        <title>Nostosin G and Spiroidesin B from the Cyanobacterium Dolichospermum sp. NIES-1697.</title>
        <authorList>
            <person name="Phan C.-S."/>
            <person name="Mehjabin J.J."/>
            <person name="Anas A.R.J."/>
            <person name="Hayasaka M."/>
            <person name="Onoki R."/>
            <person name="Wang J."/>
            <person name="Umezawa T."/>
            <person name="Washio K."/>
            <person name="Morikawa M."/>
            <person name="Okino T."/>
        </authorList>
    </citation>
    <scope>NUCLEOTIDE SEQUENCE</scope>
    <source>
        <strain evidence="15">NIES-1697</strain>
    </source>
</reference>
<keyword evidence="8 13" id="KW-0269">Exonuclease</keyword>
<dbReference type="Pfam" id="PF01930">
    <property type="entry name" value="Cas_Cas4"/>
    <property type="match status" value="1"/>
</dbReference>
<name>A0ABY5LXV0_9CYAN</name>
<feature type="domain" description="DUF83" evidence="14">
    <location>
        <begin position="27"/>
        <end position="198"/>
    </location>
</feature>
<comment type="cofactor">
    <cofactor evidence="1">
        <name>[4Fe-4S] cluster</name>
        <dbReference type="ChEBI" id="CHEBI:49883"/>
    </cofactor>
</comment>
<dbReference type="Proteomes" id="UP001057561">
    <property type="component" value="Chromosome"/>
</dbReference>
<evidence type="ECO:0000313" key="16">
    <source>
        <dbReference type="Proteomes" id="UP001057561"/>
    </source>
</evidence>
<evidence type="ECO:0000256" key="4">
    <source>
        <dbReference type="ARBA" id="ARBA00020049"/>
    </source>
</evidence>
<evidence type="ECO:0000256" key="6">
    <source>
        <dbReference type="ARBA" id="ARBA00022723"/>
    </source>
</evidence>
<organism evidence="15 16">
    <name type="scientific">Dolichospermum heterosporum TAC447</name>
    <dbReference type="NCBI Taxonomy" id="747523"/>
    <lineage>
        <taxon>Bacteria</taxon>
        <taxon>Bacillati</taxon>
        <taxon>Cyanobacteriota</taxon>
        <taxon>Cyanophyceae</taxon>
        <taxon>Nostocales</taxon>
        <taxon>Aphanizomenonaceae</taxon>
        <taxon>Dolichospermum</taxon>
        <taxon>Dolichospermum heterosporum</taxon>
    </lineage>
</organism>
<comment type="cofactor">
    <cofactor evidence="13">
        <name>iron-sulfur cluster</name>
        <dbReference type="ChEBI" id="CHEBI:30408"/>
    </cofactor>
</comment>
<evidence type="ECO:0000256" key="10">
    <source>
        <dbReference type="ARBA" id="ARBA00023014"/>
    </source>
</evidence>
<dbReference type="InterPro" id="IPR011604">
    <property type="entry name" value="PDDEXK-like_dom_sf"/>
</dbReference>
<dbReference type="NCBIfam" id="TIGR00372">
    <property type="entry name" value="cas4"/>
    <property type="match status" value="1"/>
</dbReference>
<dbReference type="InterPro" id="IPR022765">
    <property type="entry name" value="Dna2/Cas4_DUF83"/>
</dbReference>
<keyword evidence="9 13" id="KW-0408">Iron</keyword>
<evidence type="ECO:0000313" key="15">
    <source>
        <dbReference type="EMBL" id="UUO16848.1"/>
    </source>
</evidence>
<evidence type="ECO:0000256" key="12">
    <source>
        <dbReference type="ARBA" id="ARBA00023211"/>
    </source>
</evidence>
<evidence type="ECO:0000256" key="9">
    <source>
        <dbReference type="ARBA" id="ARBA00023004"/>
    </source>
</evidence>
<comment type="similarity">
    <text evidence="2 13">Belongs to the CRISPR-associated exonuclease Cas4 family.</text>
</comment>
<dbReference type="PANTHER" id="PTHR36531">
    <property type="entry name" value="CRISPR-ASSOCIATED EXONUCLEASE CAS4"/>
    <property type="match status" value="1"/>
</dbReference>
<proteinExistence type="inferred from homology"/>
<keyword evidence="11 13" id="KW-0051">Antiviral defense</keyword>
<keyword evidence="12 13" id="KW-0464">Manganese</keyword>
<dbReference type="Gene3D" id="3.90.320.10">
    <property type="match status" value="1"/>
</dbReference>
<keyword evidence="10 13" id="KW-0411">Iron-sulfur</keyword>
<dbReference type="EC" id="3.1.12.1" evidence="3 13"/>
<sequence>MGTRKREITHYPLPNKMNEDYLPLAYLNAWEYCPRRFYLEYVLGEMADNEHIILGRHVHRNINEEGTFQEGETLIHQQQWVWSERLKVSGIIDAVEEYDGQLVPVEYKKGKMAQHLNDHFQVCAAALCLEERTGRTITYGEIFYHANRRRQTVAFTPQLRQMTEQAIALAHVASQNKMPAAIDHPKKCQSCSLQGICLPFEVKQLQRQEY</sequence>
<evidence type="ECO:0000256" key="11">
    <source>
        <dbReference type="ARBA" id="ARBA00023118"/>
    </source>
</evidence>
<evidence type="ECO:0000259" key="14">
    <source>
        <dbReference type="Pfam" id="PF01930"/>
    </source>
</evidence>
<dbReference type="PANTHER" id="PTHR36531:SF6">
    <property type="entry name" value="DNA REPLICATION ATP-DEPENDENT HELICASE_NUCLEASE DNA2"/>
    <property type="match status" value="1"/>
</dbReference>
<dbReference type="EMBL" id="CP099464">
    <property type="protein sequence ID" value="UUO16848.1"/>
    <property type="molecule type" value="Genomic_DNA"/>
</dbReference>
<dbReference type="InterPro" id="IPR051827">
    <property type="entry name" value="Cas4_exonuclease"/>
</dbReference>
<protein>
    <recommendedName>
        <fullName evidence="4 13">CRISPR-associated exonuclease Cas4</fullName>
        <ecNumber evidence="3 13">3.1.12.1</ecNumber>
    </recommendedName>
</protein>
<evidence type="ECO:0000256" key="7">
    <source>
        <dbReference type="ARBA" id="ARBA00022801"/>
    </source>
</evidence>
<evidence type="ECO:0000256" key="5">
    <source>
        <dbReference type="ARBA" id="ARBA00022722"/>
    </source>
</evidence>
<evidence type="ECO:0000256" key="1">
    <source>
        <dbReference type="ARBA" id="ARBA00001966"/>
    </source>
</evidence>
<comment type="cofactor">
    <cofactor evidence="13">
        <name>Mg(2+)</name>
        <dbReference type="ChEBI" id="CHEBI:18420"/>
    </cofactor>
    <cofactor evidence="13">
        <name>Mn(2+)</name>
        <dbReference type="ChEBI" id="CHEBI:29035"/>
    </cofactor>
    <text evidence="13">Mg(2+) or Mn(2+) required for ssDNA cleavage activity.</text>
</comment>
<keyword evidence="6 13" id="KW-0479">Metal-binding</keyword>